<comment type="similarity">
    <text evidence="1 5">Belongs to the peptidase C14A family.</text>
</comment>
<dbReference type="GO" id="GO:0004197">
    <property type="term" value="F:cysteine-type endopeptidase activity"/>
    <property type="evidence" value="ECO:0007669"/>
    <property type="project" value="InterPro"/>
</dbReference>
<accession>A0A1I8H965</accession>
<dbReference type="PROSITE" id="PS50297">
    <property type="entry name" value="ANK_REP_REGION"/>
    <property type="match status" value="4"/>
</dbReference>
<feature type="compositionally biased region" description="Basic and acidic residues" evidence="6">
    <location>
        <begin position="1132"/>
        <end position="1198"/>
    </location>
</feature>
<feature type="compositionally biased region" description="Basic and acidic residues" evidence="6">
    <location>
        <begin position="1206"/>
        <end position="1297"/>
    </location>
</feature>
<feature type="compositionally biased region" description="Low complexity" evidence="6">
    <location>
        <begin position="1482"/>
        <end position="1501"/>
    </location>
</feature>
<sequence>GSTVPVALLAEDAAHPAAASACGGRAASLTAEHLQAGGSNVGVHGAEDQRVVRVSAAGLSATVDRTPCAVHENEDQGETDQHDEAGEQLGPPAKPAKPERAMEKRIKVMKRHALLNNSPELKDLMKDPSDCNNYNGSAGPLHSAAMNDSFDAAKLLLDNGLGIDAVSPQGTTPLHVAARHNSEAVAELLIRCGANRMALDASAKTPLMLAAELGHSSIVELLLRQDPFGAVSLELRDSVGNAALHLAAAGDHAEVANLLVSWKANLLALNDDGETAVNVAERCGSRRVLEVLVPRMPGSGHSLPADKQSDCSAMDLALVVLQNRIQDLREAELDQLAERTADGKTLLHWAVVRDSIDCVEYLLGAGLGADDLDATGAAPLHYAALNCADRCCAVLIDSGVDVNRRETTLGLTPLMMAVDVDAVATARRLLGTGRLRLDLADRDGETALMHAARRSNEELTRLLLPAVGADAKLLAQKNSSGLSAIEISHLLGHRAVSELLEPYRPSLDVYPRRNPKNGYCLIINQIYRSNDLDNIRRGSEQDVKRIYQLFQTDLHFRVHERPDLDSEGMIAEMRKIANSGVLADIDYFVCFILAHGHGDAVQGTDGKLVELRDIALQVDAEHCPDLVGKPKVFFIQACRTRGDTGMQYFQSKPEPEDNAKKAPLKISKYIDFLFGFSTWEDCLSYRSIYRGSLYIQKLCDVIEENYDKMDLLKMMTHVCREVGSTPVPGKGSTCYMVPNIKSSLQKDFRKDWLVNCSAAETAADCQTANARPDSRMGNCLFSRRGRYATTQQKKLVDGESCATIASVLENPPNPGSAGAAAALLLPALLSGAALQLDGRRQLRGAGIVGCGLLGQGVLGQLHEGGLNVDGLLGAALEVGHVGLGLRPLGRALLGDAAVLQVNLVANQHEWEIVRVAGAGLDEELVPPRVQGLEGVRLRHVVHCGLARLYEAGGSVGCQQAQSSALTQHAGVGAAVEGDAQRLEPLLARRVPQLQGDHPVINHELLAVLHDPIVSPGAAGPVADHQHAVVQVLRAAVGLVVHACAEIALVAIGTGTVDQLLLRQRHQLASLAIVLTLQGAGGGEGPAGAALALIFHGGHGAFVAPIYRGWQGGESGGRDRGFPRRGLPSSEVSHGEVSRSEVSHGEVSRSEVSHSEVSHSEVSRSEVSHSEVSRSEVSHSEVFHSEVSHSEVFHSEVSHSEVSSEVSHSEVSHSEVSHSEVSHSEVSRSEVSHSEVSRSEVSHSEVSRSEVSHSEVSRSEVSHSEVSRSEVSRSEVSHSEVSRSEVSHSEVSRSEVSHSEVSAARFPTARFPAARFPQRGFPQRGFPQRGFPQRGFPQRGFPQRGFPQRGFPQRGFPQRGFPQRGFPQRGFPQRGAAAAAAAAPTSLVTVWPANQRLRDTGLAAVGRGRFNNGHSNYRVSLLLLHRRPLQRPTTRSNQSKEKPASSAMRSRSCSKLSDMLSIACSLSARSFRRARTRDVAAASPNDKPSNRSSPRSPRSLNASNRLDSDWAAWRLRFCGVNPLEKPAYSLFRSSSLASIAFTSRSTASSAANASGLATSSQLPISISLQPGDRPCWLRLLPGCSDLPVV</sequence>
<evidence type="ECO:0000313" key="10">
    <source>
        <dbReference type="WBParaSite" id="maker-uti_cns_0004937-snap-gene-0.3-mRNA-1"/>
    </source>
</evidence>
<feature type="domain" description="Caspase family p10" evidence="7">
    <location>
        <begin position="662"/>
        <end position="748"/>
    </location>
</feature>
<feature type="region of interest" description="Disordered" evidence="6">
    <location>
        <begin position="1346"/>
        <end position="1377"/>
    </location>
</feature>
<keyword evidence="2" id="KW-0677">Repeat</keyword>
<keyword evidence="9" id="KW-1185">Reference proteome</keyword>
<dbReference type="InterPro" id="IPR002110">
    <property type="entry name" value="Ankyrin_rpt"/>
</dbReference>
<dbReference type="SMART" id="SM00115">
    <property type="entry name" value="CASc"/>
    <property type="match status" value="1"/>
</dbReference>
<feature type="compositionally biased region" description="Basic and acidic residues" evidence="6">
    <location>
        <begin position="71"/>
        <end position="85"/>
    </location>
</feature>
<proteinExistence type="inferred from homology"/>
<evidence type="ECO:0000313" key="9">
    <source>
        <dbReference type="Proteomes" id="UP000095280"/>
    </source>
</evidence>
<evidence type="ECO:0000259" key="7">
    <source>
        <dbReference type="PROSITE" id="PS50207"/>
    </source>
</evidence>
<dbReference type="PROSITE" id="PS50207">
    <property type="entry name" value="CASPASE_P10"/>
    <property type="match status" value="1"/>
</dbReference>
<dbReference type="Gene3D" id="2.160.20.80">
    <property type="entry name" value="E3 ubiquitin-protein ligase SopA"/>
    <property type="match status" value="1"/>
</dbReference>
<name>A0A1I8H965_9PLAT</name>
<dbReference type="PROSITE" id="PS50088">
    <property type="entry name" value="ANK_REPEAT"/>
    <property type="match status" value="6"/>
</dbReference>
<feature type="repeat" description="ANK" evidence="4">
    <location>
        <begin position="169"/>
        <end position="201"/>
    </location>
</feature>
<feature type="repeat" description="ANK" evidence="4">
    <location>
        <begin position="375"/>
        <end position="407"/>
    </location>
</feature>
<feature type="repeat" description="ANK" evidence="4">
    <location>
        <begin position="202"/>
        <end position="224"/>
    </location>
</feature>
<dbReference type="GO" id="GO:0006508">
    <property type="term" value="P:proteolysis"/>
    <property type="evidence" value="ECO:0007669"/>
    <property type="project" value="InterPro"/>
</dbReference>
<dbReference type="WBParaSite" id="maker-uti_cns_0004937-snap-gene-0.3-mRNA-1">
    <property type="protein sequence ID" value="maker-uti_cns_0004937-snap-gene-0.3-mRNA-1"/>
    <property type="gene ID" value="maker-uti_cns_0004937-snap-gene-0.3"/>
</dbReference>
<reference evidence="10" key="1">
    <citation type="submission" date="2016-11" db="UniProtKB">
        <authorList>
            <consortium name="WormBaseParasite"/>
        </authorList>
    </citation>
    <scope>IDENTIFICATION</scope>
</reference>
<feature type="repeat" description="ANK" evidence="4">
    <location>
        <begin position="342"/>
        <end position="374"/>
    </location>
</feature>
<evidence type="ECO:0000256" key="1">
    <source>
        <dbReference type="ARBA" id="ARBA00010134"/>
    </source>
</evidence>
<dbReference type="Pfam" id="PF12796">
    <property type="entry name" value="Ank_2"/>
    <property type="match status" value="3"/>
</dbReference>
<feature type="region of interest" description="Disordered" evidence="6">
    <location>
        <begin position="1475"/>
        <end position="1501"/>
    </location>
</feature>
<feature type="domain" description="Caspase family p20" evidence="8">
    <location>
        <begin position="516"/>
        <end position="639"/>
    </location>
</feature>
<keyword evidence="3 4" id="KW-0040">ANK repeat</keyword>
<dbReference type="InterPro" id="IPR015917">
    <property type="entry name" value="Pept_C14A"/>
</dbReference>
<dbReference type="InterPro" id="IPR011600">
    <property type="entry name" value="Pept_C14_caspase"/>
</dbReference>
<dbReference type="SMART" id="SM00248">
    <property type="entry name" value="ANK"/>
    <property type="match status" value="9"/>
</dbReference>
<feature type="region of interest" description="Disordered" evidence="6">
    <location>
        <begin position="1114"/>
        <end position="1301"/>
    </location>
</feature>
<dbReference type="Pfam" id="PF00023">
    <property type="entry name" value="Ank"/>
    <property type="match status" value="1"/>
</dbReference>
<feature type="repeat" description="ANK" evidence="4">
    <location>
        <begin position="136"/>
        <end position="168"/>
    </location>
</feature>
<evidence type="ECO:0000259" key="8">
    <source>
        <dbReference type="PROSITE" id="PS50208"/>
    </source>
</evidence>
<dbReference type="Gene3D" id="3.40.50.1460">
    <property type="match status" value="1"/>
</dbReference>
<dbReference type="PANTHER" id="PTHR24198">
    <property type="entry name" value="ANKYRIN REPEAT AND PROTEIN KINASE DOMAIN-CONTAINING PROTEIN"/>
    <property type="match status" value="1"/>
</dbReference>
<feature type="region of interest" description="Disordered" evidence="6">
    <location>
        <begin position="1426"/>
        <end position="1451"/>
    </location>
</feature>
<dbReference type="SUPFAM" id="SSF48403">
    <property type="entry name" value="Ankyrin repeat"/>
    <property type="match status" value="1"/>
</dbReference>
<evidence type="ECO:0000256" key="3">
    <source>
        <dbReference type="ARBA" id="ARBA00023043"/>
    </source>
</evidence>
<evidence type="ECO:0000256" key="4">
    <source>
        <dbReference type="PROSITE-ProRule" id="PRU00023"/>
    </source>
</evidence>
<dbReference type="Gene3D" id="1.25.40.20">
    <property type="entry name" value="Ankyrin repeat-containing domain"/>
    <property type="match status" value="4"/>
</dbReference>
<protein>
    <submittedName>
        <fullName evidence="10">ANK_REP_REGION domain-containing protein</fullName>
    </submittedName>
</protein>
<dbReference type="InterPro" id="IPR029030">
    <property type="entry name" value="Caspase-like_dom_sf"/>
</dbReference>
<dbReference type="InterPro" id="IPR001309">
    <property type="entry name" value="Pept_C14_p20"/>
</dbReference>
<dbReference type="PROSITE" id="PS50208">
    <property type="entry name" value="CASPASE_P20"/>
    <property type="match status" value="1"/>
</dbReference>
<dbReference type="InterPro" id="IPR036770">
    <property type="entry name" value="Ankyrin_rpt-contain_sf"/>
</dbReference>
<feature type="repeat" description="ANK" evidence="4">
    <location>
        <begin position="239"/>
        <end position="271"/>
    </location>
</feature>
<feature type="region of interest" description="Disordered" evidence="6">
    <location>
        <begin position="65"/>
        <end position="100"/>
    </location>
</feature>
<dbReference type="PANTHER" id="PTHR24198:SF165">
    <property type="entry name" value="ANKYRIN REPEAT-CONTAINING PROTEIN-RELATED"/>
    <property type="match status" value="1"/>
</dbReference>
<evidence type="ECO:0000256" key="2">
    <source>
        <dbReference type="ARBA" id="ARBA00022737"/>
    </source>
</evidence>
<evidence type="ECO:0000256" key="5">
    <source>
        <dbReference type="RuleBase" id="RU003971"/>
    </source>
</evidence>
<dbReference type="SUPFAM" id="SSF52129">
    <property type="entry name" value="Caspase-like"/>
    <property type="match status" value="1"/>
</dbReference>
<dbReference type="Proteomes" id="UP000095280">
    <property type="component" value="Unplaced"/>
</dbReference>
<dbReference type="Pfam" id="PF00656">
    <property type="entry name" value="Peptidase_C14"/>
    <property type="match status" value="1"/>
</dbReference>
<dbReference type="PRINTS" id="PR00376">
    <property type="entry name" value="IL1BCENZYME"/>
</dbReference>
<evidence type="ECO:0000256" key="6">
    <source>
        <dbReference type="SAM" id="MobiDB-lite"/>
    </source>
</evidence>
<organism evidence="9 10">
    <name type="scientific">Macrostomum lignano</name>
    <dbReference type="NCBI Taxonomy" id="282301"/>
    <lineage>
        <taxon>Eukaryota</taxon>
        <taxon>Metazoa</taxon>
        <taxon>Spiralia</taxon>
        <taxon>Lophotrochozoa</taxon>
        <taxon>Platyhelminthes</taxon>
        <taxon>Rhabditophora</taxon>
        <taxon>Macrostomorpha</taxon>
        <taxon>Macrostomida</taxon>
        <taxon>Macrostomidae</taxon>
        <taxon>Macrostomum</taxon>
    </lineage>
</organism>
<dbReference type="InterPro" id="IPR002138">
    <property type="entry name" value="Pept_C14_p10"/>
</dbReference>